<evidence type="ECO:0000313" key="2">
    <source>
        <dbReference type="Proteomes" id="UP001157418"/>
    </source>
</evidence>
<evidence type="ECO:0008006" key="3">
    <source>
        <dbReference type="Google" id="ProtNLM"/>
    </source>
</evidence>
<reference evidence="1 2" key="1">
    <citation type="submission" date="2022-01" db="EMBL/GenBank/DDBJ databases">
        <authorList>
            <person name="Xiong W."/>
            <person name="Schranz E."/>
        </authorList>
    </citation>
    <scope>NUCLEOTIDE SEQUENCE [LARGE SCALE GENOMIC DNA]</scope>
</reference>
<dbReference type="Proteomes" id="UP001157418">
    <property type="component" value="Unassembled WGS sequence"/>
</dbReference>
<accession>A0AAU9M8D2</accession>
<keyword evidence="2" id="KW-1185">Reference proteome</keyword>
<name>A0AAU9M8D2_9ASTR</name>
<dbReference type="EMBL" id="CAKMRJ010001112">
    <property type="protein sequence ID" value="CAH1423306.1"/>
    <property type="molecule type" value="Genomic_DNA"/>
</dbReference>
<gene>
    <name evidence="1" type="ORF">LVIROSA_LOCUS10591</name>
</gene>
<dbReference type="AlphaFoldDB" id="A0AAU9M8D2"/>
<evidence type="ECO:0000313" key="1">
    <source>
        <dbReference type="EMBL" id="CAH1423306.1"/>
    </source>
</evidence>
<sequence length="100" mass="11544">MHPVNSPHHSWSFEDCRHITANGSNGAQHQDIQITLLQLQLEVYLIRDEVNGNLCELTDNLCRGMDELHCEVNDVRAGQLDMSHMINDLKNHFSYCSRRL</sequence>
<proteinExistence type="predicted"/>
<organism evidence="1 2">
    <name type="scientific">Lactuca virosa</name>
    <dbReference type="NCBI Taxonomy" id="75947"/>
    <lineage>
        <taxon>Eukaryota</taxon>
        <taxon>Viridiplantae</taxon>
        <taxon>Streptophyta</taxon>
        <taxon>Embryophyta</taxon>
        <taxon>Tracheophyta</taxon>
        <taxon>Spermatophyta</taxon>
        <taxon>Magnoliopsida</taxon>
        <taxon>eudicotyledons</taxon>
        <taxon>Gunneridae</taxon>
        <taxon>Pentapetalae</taxon>
        <taxon>asterids</taxon>
        <taxon>campanulids</taxon>
        <taxon>Asterales</taxon>
        <taxon>Asteraceae</taxon>
        <taxon>Cichorioideae</taxon>
        <taxon>Cichorieae</taxon>
        <taxon>Lactucinae</taxon>
        <taxon>Lactuca</taxon>
    </lineage>
</organism>
<comment type="caution">
    <text evidence="1">The sequence shown here is derived from an EMBL/GenBank/DDBJ whole genome shotgun (WGS) entry which is preliminary data.</text>
</comment>
<protein>
    <recommendedName>
        <fullName evidence="3">t-SNARE coiled-coil homology domain-containing protein</fullName>
    </recommendedName>
</protein>